<sequence length="45" mass="5377">MKFQYTSSFNVLTLTRDLNLRSLYPNTNVLPQSYDRYKTFIQVSI</sequence>
<evidence type="ECO:0000313" key="1">
    <source>
        <dbReference type="EMBL" id="KZS06360.1"/>
    </source>
</evidence>
<name>A0A164NYS4_9CRUS</name>
<evidence type="ECO:0000313" key="2">
    <source>
        <dbReference type="Proteomes" id="UP000076858"/>
    </source>
</evidence>
<gene>
    <name evidence="1" type="ORF">APZ42_030216</name>
</gene>
<accession>A0A164NYS4</accession>
<keyword evidence="2" id="KW-1185">Reference proteome</keyword>
<dbReference type="AlphaFoldDB" id="A0A164NYS4"/>
<organism evidence="1 2">
    <name type="scientific">Daphnia magna</name>
    <dbReference type="NCBI Taxonomy" id="35525"/>
    <lineage>
        <taxon>Eukaryota</taxon>
        <taxon>Metazoa</taxon>
        <taxon>Ecdysozoa</taxon>
        <taxon>Arthropoda</taxon>
        <taxon>Crustacea</taxon>
        <taxon>Branchiopoda</taxon>
        <taxon>Diplostraca</taxon>
        <taxon>Cladocera</taxon>
        <taxon>Anomopoda</taxon>
        <taxon>Daphniidae</taxon>
        <taxon>Daphnia</taxon>
    </lineage>
</organism>
<comment type="caution">
    <text evidence="1">The sequence shown here is derived from an EMBL/GenBank/DDBJ whole genome shotgun (WGS) entry which is preliminary data.</text>
</comment>
<proteinExistence type="predicted"/>
<dbReference type="EMBL" id="LRGB01002776">
    <property type="protein sequence ID" value="KZS06360.1"/>
    <property type="molecule type" value="Genomic_DNA"/>
</dbReference>
<reference evidence="1 2" key="1">
    <citation type="submission" date="2016-03" db="EMBL/GenBank/DDBJ databases">
        <title>EvidentialGene: Evidence-directed Construction of Genes on Genomes.</title>
        <authorList>
            <person name="Gilbert D.G."/>
            <person name="Choi J.-H."/>
            <person name="Mockaitis K."/>
            <person name="Colbourne J."/>
            <person name="Pfrender M."/>
        </authorList>
    </citation>
    <scope>NUCLEOTIDE SEQUENCE [LARGE SCALE GENOMIC DNA]</scope>
    <source>
        <strain evidence="1 2">Xinb3</strain>
        <tissue evidence="1">Complete organism</tissue>
    </source>
</reference>
<dbReference type="Proteomes" id="UP000076858">
    <property type="component" value="Unassembled WGS sequence"/>
</dbReference>
<protein>
    <submittedName>
        <fullName evidence="1">Uncharacterized protein</fullName>
    </submittedName>
</protein>